<evidence type="ECO:0000313" key="2">
    <source>
        <dbReference type="EMBL" id="PZO89939.1"/>
    </source>
</evidence>
<organism evidence="2 3">
    <name type="scientific">Sphingomonas sanxanigenens</name>
    <dbReference type="NCBI Taxonomy" id="397260"/>
    <lineage>
        <taxon>Bacteria</taxon>
        <taxon>Pseudomonadati</taxon>
        <taxon>Pseudomonadota</taxon>
        <taxon>Alphaproteobacteria</taxon>
        <taxon>Sphingomonadales</taxon>
        <taxon>Sphingomonadaceae</taxon>
        <taxon>Sphingomonas</taxon>
    </lineage>
</organism>
<name>A0A2W5AC53_9SPHN</name>
<dbReference type="Proteomes" id="UP000249066">
    <property type="component" value="Unassembled WGS sequence"/>
</dbReference>
<dbReference type="AlphaFoldDB" id="A0A2W5AC53"/>
<evidence type="ECO:0000256" key="1">
    <source>
        <dbReference type="SAM" id="SignalP"/>
    </source>
</evidence>
<feature type="chain" id="PRO_5016105335" evidence="1">
    <location>
        <begin position="24"/>
        <end position="64"/>
    </location>
</feature>
<comment type="caution">
    <text evidence="2">The sequence shown here is derived from an EMBL/GenBank/DDBJ whole genome shotgun (WGS) entry which is preliminary data.</text>
</comment>
<accession>A0A2W5AC53</accession>
<proteinExistence type="predicted"/>
<feature type="signal peptide" evidence="1">
    <location>
        <begin position="1"/>
        <end position="23"/>
    </location>
</feature>
<protein>
    <submittedName>
        <fullName evidence="2">Uncharacterized protein</fullName>
    </submittedName>
</protein>
<keyword evidence="1" id="KW-0732">Signal</keyword>
<gene>
    <name evidence="2" type="ORF">DI623_08520</name>
</gene>
<reference evidence="2 3" key="1">
    <citation type="submission" date="2017-08" db="EMBL/GenBank/DDBJ databases">
        <title>Infants hospitalized years apart are colonized by the same room-sourced microbial strains.</title>
        <authorList>
            <person name="Brooks B."/>
            <person name="Olm M.R."/>
            <person name="Firek B.A."/>
            <person name="Baker R."/>
            <person name="Thomas B.C."/>
            <person name="Morowitz M.J."/>
            <person name="Banfield J.F."/>
        </authorList>
    </citation>
    <scope>NUCLEOTIDE SEQUENCE [LARGE SCALE GENOMIC DNA]</scope>
    <source>
        <strain evidence="2">S2_018_000_R2_101</strain>
    </source>
</reference>
<sequence>MKISTILAAAALCVTSVAPFATAAADAHGYRRPPHHGYHRKRVKVCRTVWRHHHRERVCHWRYR</sequence>
<evidence type="ECO:0000313" key="3">
    <source>
        <dbReference type="Proteomes" id="UP000249066"/>
    </source>
</evidence>
<dbReference type="EMBL" id="QFNN01000041">
    <property type="protein sequence ID" value="PZO89939.1"/>
    <property type="molecule type" value="Genomic_DNA"/>
</dbReference>